<dbReference type="AlphaFoldDB" id="A0A1V9YED0"/>
<dbReference type="Gene3D" id="2.20.110.10">
    <property type="entry name" value="Histone H3 K4-specific methyltransferase SET7/9 N-terminal domain"/>
    <property type="match status" value="1"/>
</dbReference>
<dbReference type="PANTHER" id="PTHR46437:SF1">
    <property type="entry name" value="MORN REPEAT-CONTAINING PROTEIN 5"/>
    <property type="match status" value="1"/>
</dbReference>
<name>A0A1V9YED0_ACHHY</name>
<organism evidence="7 8">
    <name type="scientific">Achlya hypogyna</name>
    <name type="common">Oomycete</name>
    <name type="synonym">Protoachlya hypogyna</name>
    <dbReference type="NCBI Taxonomy" id="1202772"/>
    <lineage>
        <taxon>Eukaryota</taxon>
        <taxon>Sar</taxon>
        <taxon>Stramenopiles</taxon>
        <taxon>Oomycota</taxon>
        <taxon>Saprolegniomycetes</taxon>
        <taxon>Saprolegniales</taxon>
        <taxon>Achlyaceae</taxon>
        <taxon>Achlya</taxon>
    </lineage>
</organism>
<dbReference type="Proteomes" id="UP000243579">
    <property type="component" value="Unassembled WGS sequence"/>
</dbReference>
<evidence type="ECO:0000256" key="4">
    <source>
        <dbReference type="ARBA" id="ARBA00022846"/>
    </source>
</evidence>
<protein>
    <recommendedName>
        <fullName evidence="2">MORN repeat-containing protein 5</fullName>
    </recommendedName>
</protein>
<evidence type="ECO:0000256" key="5">
    <source>
        <dbReference type="ARBA" id="ARBA00023069"/>
    </source>
</evidence>
<gene>
    <name evidence="7" type="ORF">ACHHYP_13937</name>
</gene>
<evidence type="ECO:0000256" key="2">
    <source>
        <dbReference type="ARBA" id="ARBA00016322"/>
    </source>
</evidence>
<evidence type="ECO:0000313" key="8">
    <source>
        <dbReference type="Proteomes" id="UP000243579"/>
    </source>
</evidence>
<dbReference type="InterPro" id="IPR042814">
    <property type="entry name" value="Morn5"/>
</dbReference>
<proteinExistence type="predicted"/>
<keyword evidence="8" id="KW-1185">Reference proteome</keyword>
<dbReference type="PANTHER" id="PTHR46437">
    <property type="entry name" value="MORN REPEAT-CONTAINING PROTEIN 5"/>
    <property type="match status" value="1"/>
</dbReference>
<dbReference type="SUPFAM" id="SSF82185">
    <property type="entry name" value="Histone H3 K4-specific methyltransferase SET7/9 N-terminal domain"/>
    <property type="match status" value="1"/>
</dbReference>
<evidence type="ECO:0000256" key="1">
    <source>
        <dbReference type="ARBA" id="ARBA00004230"/>
    </source>
</evidence>
<keyword evidence="5" id="KW-0969">Cilium</keyword>
<comment type="subcellular location">
    <subcellularLocation>
        <location evidence="1">Cell projection</location>
        <location evidence="1">Cilium</location>
        <location evidence="1">Flagellum</location>
    </subcellularLocation>
</comment>
<accession>A0A1V9YED0</accession>
<evidence type="ECO:0000256" key="3">
    <source>
        <dbReference type="ARBA" id="ARBA00022737"/>
    </source>
</evidence>
<reference evidence="7 8" key="1">
    <citation type="journal article" date="2014" name="Genome Biol. Evol.">
        <title>The secreted proteins of Achlya hypogyna and Thraustotheca clavata identify the ancestral oomycete secretome and reveal gene acquisitions by horizontal gene transfer.</title>
        <authorList>
            <person name="Misner I."/>
            <person name="Blouin N."/>
            <person name="Leonard G."/>
            <person name="Richards T.A."/>
            <person name="Lane C.E."/>
        </authorList>
    </citation>
    <scope>NUCLEOTIDE SEQUENCE [LARGE SCALE GENOMIC DNA]</scope>
    <source>
        <strain evidence="7 8">ATCC 48635</strain>
    </source>
</reference>
<dbReference type="SMART" id="SM00698">
    <property type="entry name" value="MORN"/>
    <property type="match status" value="3"/>
</dbReference>
<dbReference type="OrthoDB" id="187215at2759"/>
<keyword evidence="4" id="KW-0282">Flagellum</keyword>
<evidence type="ECO:0000256" key="6">
    <source>
        <dbReference type="ARBA" id="ARBA00023273"/>
    </source>
</evidence>
<keyword evidence="6" id="KW-0966">Cell projection</keyword>
<dbReference type="STRING" id="1202772.A0A1V9YED0"/>
<dbReference type="InterPro" id="IPR003409">
    <property type="entry name" value="MORN"/>
</dbReference>
<sequence length="175" mass="19328">MEYTQSTYDGSKSFGRLNGHGTYTFPDGSRYEGDFQNGQFHGHGTLFFAQGRYDGTWKEGKKVDGKFTFSDGLEYATPWDYSTEADRRYHNEKVAHAAAPGANGFGINPPGETAYCVEGTQKMLPYGYYDAGTGIYDEFTNSIVPASTLDTGDVRQATEDEAEWIKAKAARGFAK</sequence>
<dbReference type="GO" id="GO:0031514">
    <property type="term" value="C:motile cilium"/>
    <property type="evidence" value="ECO:0007669"/>
    <property type="project" value="UniProtKB-SubCell"/>
</dbReference>
<dbReference type="Pfam" id="PF02493">
    <property type="entry name" value="MORN"/>
    <property type="match status" value="3"/>
</dbReference>
<dbReference type="EMBL" id="JNBR01001943">
    <property type="protein sequence ID" value="OQR84070.1"/>
    <property type="molecule type" value="Genomic_DNA"/>
</dbReference>
<comment type="caution">
    <text evidence="7">The sequence shown here is derived from an EMBL/GenBank/DDBJ whole genome shotgun (WGS) entry which is preliminary data.</text>
</comment>
<keyword evidence="3" id="KW-0677">Repeat</keyword>
<evidence type="ECO:0000313" key="7">
    <source>
        <dbReference type="EMBL" id="OQR84070.1"/>
    </source>
</evidence>